<accession>A0A516PZI4</accession>
<keyword evidence="6 9" id="KW-0812">Transmembrane</keyword>
<dbReference type="Proteomes" id="UP000319263">
    <property type="component" value="Chromosome"/>
</dbReference>
<feature type="transmembrane region" description="Helical" evidence="9">
    <location>
        <begin position="119"/>
        <end position="138"/>
    </location>
</feature>
<evidence type="ECO:0000256" key="6">
    <source>
        <dbReference type="ARBA" id="ARBA00022692"/>
    </source>
</evidence>
<proteinExistence type="inferred from homology"/>
<evidence type="ECO:0000256" key="5">
    <source>
        <dbReference type="ARBA" id="ARBA00022519"/>
    </source>
</evidence>
<name>A0A516PZI4_9ACTN</name>
<feature type="transmembrane region" description="Helical" evidence="9">
    <location>
        <begin position="198"/>
        <end position="217"/>
    </location>
</feature>
<keyword evidence="5" id="KW-0997">Cell inner membrane</keyword>
<dbReference type="GO" id="GO:0140359">
    <property type="term" value="F:ABC-type transporter activity"/>
    <property type="evidence" value="ECO:0007669"/>
    <property type="project" value="InterPro"/>
</dbReference>
<dbReference type="InterPro" id="IPR013525">
    <property type="entry name" value="ABC2_TM"/>
</dbReference>
<feature type="transmembrane region" description="Helical" evidence="9">
    <location>
        <begin position="92"/>
        <end position="113"/>
    </location>
</feature>
<dbReference type="KEGG" id="mik:FOE78_12150"/>
<evidence type="ECO:0000256" key="1">
    <source>
        <dbReference type="ARBA" id="ARBA00004429"/>
    </source>
</evidence>
<evidence type="ECO:0000259" key="11">
    <source>
        <dbReference type="PROSITE" id="PS51012"/>
    </source>
</evidence>
<dbReference type="PANTHER" id="PTHR30413">
    <property type="entry name" value="INNER MEMBRANE TRANSPORT PERMEASE"/>
    <property type="match status" value="1"/>
</dbReference>
<dbReference type="PROSITE" id="PS51012">
    <property type="entry name" value="ABC_TM2"/>
    <property type="match status" value="1"/>
</dbReference>
<comment type="similarity">
    <text evidence="2 9">Belongs to the ABC-2 integral membrane protein family.</text>
</comment>
<gene>
    <name evidence="12" type="ORF">FOE78_12150</name>
</gene>
<sequence length="317" mass="34705">MDDGAASNALGRRSARDPIGQRSALAAAPADRIAATDDLEPPAPGLQRAGARLPIGEYTRRLWQRRWFVVAYATASSSVGYERSFLGQAWQLLTPTLRIVVYYLIFGLLLNINRGVPNYIPFLAVGVFVFSFCQTVLVSGSRAIAGNLGLVRALQFPRAVLPISTTLIALQHLLYSMIVLIPILLLTGVMPSLRWLEFVPAVALQSLFCLGLAFTVARIGARVPDASQLLPFVARVWMYTSGVMYSVRYFTAAHHGWVSFLLTNNPGYVYLLLARHALLGGNPVTASTWLSAAAWAVGVLALAYPYFWRGEEKYGNV</sequence>
<reference evidence="12 13" key="1">
    <citation type="submission" date="2019-07" db="EMBL/GenBank/DDBJ databases">
        <title>Microlunatus dokdonensis sp. nov. isolated from the rhizospheric soil of the wild plant Elymus tsukushiensis.</title>
        <authorList>
            <person name="Ghim S.-Y."/>
            <person name="Hwang Y.-J."/>
            <person name="Son J.-S."/>
            <person name="Shin J.-H."/>
        </authorList>
    </citation>
    <scope>NUCLEOTIDE SEQUENCE [LARGE SCALE GENOMIC DNA]</scope>
    <source>
        <strain evidence="12 13">KUDC0627</strain>
    </source>
</reference>
<dbReference type="EMBL" id="CP041692">
    <property type="protein sequence ID" value="QDP96557.1"/>
    <property type="molecule type" value="Genomic_DNA"/>
</dbReference>
<dbReference type="GO" id="GO:0005886">
    <property type="term" value="C:plasma membrane"/>
    <property type="evidence" value="ECO:0007669"/>
    <property type="project" value="UniProtKB-SubCell"/>
</dbReference>
<feature type="transmembrane region" description="Helical" evidence="9">
    <location>
        <begin position="229"/>
        <end position="250"/>
    </location>
</feature>
<dbReference type="AlphaFoldDB" id="A0A516PZI4"/>
<evidence type="ECO:0000313" key="13">
    <source>
        <dbReference type="Proteomes" id="UP000319263"/>
    </source>
</evidence>
<feature type="transmembrane region" description="Helical" evidence="9">
    <location>
        <begin position="159"/>
        <end position="186"/>
    </location>
</feature>
<organism evidence="12 13">
    <name type="scientific">Microlunatus elymi</name>
    <dbReference type="NCBI Taxonomy" id="2596828"/>
    <lineage>
        <taxon>Bacteria</taxon>
        <taxon>Bacillati</taxon>
        <taxon>Actinomycetota</taxon>
        <taxon>Actinomycetes</taxon>
        <taxon>Propionibacteriales</taxon>
        <taxon>Propionibacteriaceae</taxon>
        <taxon>Microlunatus</taxon>
    </lineage>
</organism>
<protein>
    <recommendedName>
        <fullName evidence="9">Transport permease protein</fullName>
    </recommendedName>
</protein>
<evidence type="ECO:0000256" key="9">
    <source>
        <dbReference type="RuleBase" id="RU361157"/>
    </source>
</evidence>
<keyword evidence="7 9" id="KW-1133">Transmembrane helix</keyword>
<comment type="subcellular location">
    <subcellularLocation>
        <location evidence="1">Cell inner membrane</location>
        <topology evidence="1">Multi-pass membrane protein</topology>
    </subcellularLocation>
    <subcellularLocation>
        <location evidence="9">Cell membrane</location>
        <topology evidence="9">Multi-pass membrane protein</topology>
    </subcellularLocation>
</comment>
<feature type="domain" description="ABC transmembrane type-2" evidence="11">
    <location>
        <begin position="86"/>
        <end position="310"/>
    </location>
</feature>
<feature type="transmembrane region" description="Helical" evidence="9">
    <location>
        <begin position="286"/>
        <end position="307"/>
    </location>
</feature>
<evidence type="ECO:0000256" key="3">
    <source>
        <dbReference type="ARBA" id="ARBA00022448"/>
    </source>
</evidence>
<feature type="region of interest" description="Disordered" evidence="10">
    <location>
        <begin position="1"/>
        <end position="31"/>
    </location>
</feature>
<evidence type="ECO:0000313" key="12">
    <source>
        <dbReference type="EMBL" id="QDP96557.1"/>
    </source>
</evidence>
<evidence type="ECO:0000256" key="10">
    <source>
        <dbReference type="SAM" id="MobiDB-lite"/>
    </source>
</evidence>
<dbReference type="RefSeq" id="WP_143986520.1">
    <property type="nucleotide sequence ID" value="NZ_CP041692.1"/>
</dbReference>
<evidence type="ECO:0000256" key="7">
    <source>
        <dbReference type="ARBA" id="ARBA00022989"/>
    </source>
</evidence>
<evidence type="ECO:0000256" key="2">
    <source>
        <dbReference type="ARBA" id="ARBA00007783"/>
    </source>
</evidence>
<evidence type="ECO:0000256" key="8">
    <source>
        <dbReference type="ARBA" id="ARBA00023136"/>
    </source>
</evidence>
<keyword evidence="8 9" id="KW-0472">Membrane</keyword>
<dbReference type="Pfam" id="PF01061">
    <property type="entry name" value="ABC2_membrane"/>
    <property type="match status" value="1"/>
</dbReference>
<evidence type="ECO:0000256" key="4">
    <source>
        <dbReference type="ARBA" id="ARBA00022475"/>
    </source>
</evidence>
<dbReference type="PANTHER" id="PTHR30413:SF8">
    <property type="entry name" value="TRANSPORT PERMEASE PROTEIN"/>
    <property type="match status" value="1"/>
</dbReference>
<feature type="transmembrane region" description="Helical" evidence="9">
    <location>
        <begin position="256"/>
        <end position="274"/>
    </location>
</feature>
<dbReference type="GO" id="GO:0015920">
    <property type="term" value="P:lipopolysaccharide transport"/>
    <property type="evidence" value="ECO:0007669"/>
    <property type="project" value="TreeGrafter"/>
</dbReference>
<keyword evidence="3 9" id="KW-0813">Transport</keyword>
<dbReference type="OrthoDB" id="4186295at2"/>
<dbReference type="InterPro" id="IPR047817">
    <property type="entry name" value="ABC2_TM_bact-type"/>
</dbReference>
<keyword evidence="4 9" id="KW-1003">Cell membrane</keyword>
<keyword evidence="13" id="KW-1185">Reference proteome</keyword>